<organism evidence="2 3">
    <name type="scientific">Lingula anatina</name>
    <name type="common">Brachiopod</name>
    <name type="synonym">Lingula unguis</name>
    <dbReference type="NCBI Taxonomy" id="7574"/>
    <lineage>
        <taxon>Eukaryota</taxon>
        <taxon>Metazoa</taxon>
        <taxon>Spiralia</taxon>
        <taxon>Lophotrochozoa</taxon>
        <taxon>Brachiopoda</taxon>
        <taxon>Linguliformea</taxon>
        <taxon>Lingulata</taxon>
        <taxon>Lingulida</taxon>
        <taxon>Linguloidea</taxon>
        <taxon>Lingulidae</taxon>
        <taxon>Lingula</taxon>
    </lineage>
</organism>
<accession>A0A1S3J5I6</accession>
<dbReference type="InParanoid" id="A0A1S3J5I6"/>
<dbReference type="GeneID" id="106170302"/>
<sequence>MSRVILLVCLICLIFGGELGSARIDDRPGRMCDSISDICRYFNVTGLVITIEHITFTEKCRCFSSEGPGEDSPPGCDWEPEGGAHGHADQVGRCRDMDQVCLFIDPRREGTIITWENSATFSCKCHSAEGPSEDGPVGCNWEAPLVF</sequence>
<dbReference type="Proteomes" id="UP000085678">
    <property type="component" value="Unplaced"/>
</dbReference>
<keyword evidence="2" id="KW-1185">Reference proteome</keyword>
<evidence type="ECO:0000313" key="3">
    <source>
        <dbReference type="RefSeq" id="XP_013405568.1"/>
    </source>
</evidence>
<proteinExistence type="predicted"/>
<name>A0A1S3J5I6_LINAN</name>
<feature type="signal peptide" evidence="1">
    <location>
        <begin position="1"/>
        <end position="16"/>
    </location>
</feature>
<dbReference type="RefSeq" id="XP_013405568.1">
    <property type="nucleotide sequence ID" value="XM_013550114.1"/>
</dbReference>
<feature type="chain" id="PRO_5010349797" evidence="1">
    <location>
        <begin position="17"/>
        <end position="147"/>
    </location>
</feature>
<evidence type="ECO:0000256" key="1">
    <source>
        <dbReference type="SAM" id="SignalP"/>
    </source>
</evidence>
<dbReference type="KEGG" id="lak:106170302"/>
<protein>
    <submittedName>
        <fullName evidence="3">Uncharacterized protein LOC106170302</fullName>
    </submittedName>
</protein>
<keyword evidence="1" id="KW-0732">Signal</keyword>
<reference evidence="3" key="1">
    <citation type="submission" date="2025-08" db="UniProtKB">
        <authorList>
            <consortium name="RefSeq"/>
        </authorList>
    </citation>
    <scope>IDENTIFICATION</scope>
    <source>
        <tissue evidence="3">Gonads</tissue>
    </source>
</reference>
<evidence type="ECO:0000313" key="2">
    <source>
        <dbReference type="Proteomes" id="UP000085678"/>
    </source>
</evidence>
<gene>
    <name evidence="3" type="primary">LOC106170302</name>
</gene>
<dbReference type="AlphaFoldDB" id="A0A1S3J5I6"/>